<evidence type="ECO:0000259" key="1">
    <source>
        <dbReference type="Pfam" id="PF01266"/>
    </source>
</evidence>
<dbReference type="Gene3D" id="3.50.50.60">
    <property type="entry name" value="FAD/NAD(P)-binding domain"/>
    <property type="match status" value="1"/>
</dbReference>
<dbReference type="SUPFAM" id="SSF51905">
    <property type="entry name" value="FAD/NAD(P)-binding domain"/>
    <property type="match status" value="1"/>
</dbReference>
<feature type="domain" description="FAD dependent oxidoreductase" evidence="1">
    <location>
        <begin position="74"/>
        <end position="448"/>
    </location>
</feature>
<dbReference type="InterPro" id="IPR006076">
    <property type="entry name" value="FAD-dep_OxRdtase"/>
</dbReference>
<evidence type="ECO:0000313" key="3">
    <source>
        <dbReference type="Proteomes" id="UP000029833"/>
    </source>
</evidence>
<dbReference type="EMBL" id="AXNT01000002">
    <property type="protein sequence ID" value="KGM03889.1"/>
    <property type="molecule type" value="Genomic_DNA"/>
</dbReference>
<sequence length="471" mass="50324">MSTAAHSTIDHDGVVLVGTGAVNLVTGIRLSRLGVPLLMVDAGPDPRLPGPRSQACTMGGCDGRIVSLNESRHHFLKPTQDMGCTQFDRTIADGGWLGVPPQRLRDSDREWIAKFRDVSPLDYRRLNDHLIGCNRHGLARWRQLISELPDLFEGITVERLLRVYLNPAAHAAGVEGERAIGAFISELSADEIDAELGAMAEYGSRSYLGAIRVQGFGINVHGFVCRSLSRLEQSGTRFIWNTEVAEVAMTPGGEFSGLVTGDGSRISGTHVVISPGVPRPNTLLGMPSRELLAGVAGGWLTLPNDGRRLETPIKLTRDGFAADESSAGANIIPGRAPDGSPVIHISSGHAYVGADLELLEPEWQADLARVLHDTARQLFPGQYATGRERGLVVPGRLSRVCVRPWTPSCAGVFDDQAEGPGGRLLVTGGHNTGGFAQAPAVADAVSEWIDGSETSVRDSYFPRADVAVGAR</sequence>
<dbReference type="Gene3D" id="3.30.9.10">
    <property type="entry name" value="D-Amino Acid Oxidase, subunit A, domain 2"/>
    <property type="match status" value="1"/>
</dbReference>
<proteinExistence type="predicted"/>
<reference evidence="2 3" key="1">
    <citation type="submission" date="2013-10" db="EMBL/GenBank/DDBJ databases">
        <authorList>
            <person name="Wang G."/>
            <person name="Zhuang W."/>
        </authorList>
    </citation>
    <scope>NUCLEOTIDE SEQUENCE [LARGE SCALE GENOMIC DNA]</scope>
    <source>
        <strain evidence="2 3">DSM 20118</strain>
    </source>
</reference>
<protein>
    <recommendedName>
        <fullName evidence="1">FAD dependent oxidoreductase domain-containing protein</fullName>
    </recommendedName>
</protein>
<dbReference type="RefSeq" id="WP_034624425.1">
    <property type="nucleotide sequence ID" value="NZ_AXNT01000002.1"/>
</dbReference>
<keyword evidence="3" id="KW-1185">Reference proteome</keyword>
<gene>
    <name evidence="2" type="ORF">Q760_07805</name>
</gene>
<dbReference type="OrthoDB" id="9805337at2"/>
<dbReference type="InterPro" id="IPR036188">
    <property type="entry name" value="FAD/NAD-bd_sf"/>
</dbReference>
<comment type="caution">
    <text evidence="2">The sequence shown here is derived from an EMBL/GenBank/DDBJ whole genome shotgun (WGS) entry which is preliminary data.</text>
</comment>
<dbReference type="Pfam" id="PF01266">
    <property type="entry name" value="DAO"/>
    <property type="match status" value="1"/>
</dbReference>
<dbReference type="Proteomes" id="UP000029833">
    <property type="component" value="Unassembled WGS sequence"/>
</dbReference>
<evidence type="ECO:0000313" key="2">
    <source>
        <dbReference type="EMBL" id="KGM03889.1"/>
    </source>
</evidence>
<dbReference type="STRING" id="1408250.Q760_07805"/>
<dbReference type="AlphaFoldDB" id="A0A0A0BDA9"/>
<organism evidence="2 3">
    <name type="scientific">Cellulomonas cellasea DSM 20118</name>
    <dbReference type="NCBI Taxonomy" id="1408250"/>
    <lineage>
        <taxon>Bacteria</taxon>
        <taxon>Bacillati</taxon>
        <taxon>Actinomycetota</taxon>
        <taxon>Actinomycetes</taxon>
        <taxon>Micrococcales</taxon>
        <taxon>Cellulomonadaceae</taxon>
        <taxon>Cellulomonas</taxon>
    </lineage>
</organism>
<name>A0A0A0BDA9_9CELL</name>
<accession>A0A0A0BDA9</accession>